<dbReference type="EMBL" id="CAJNOC010001204">
    <property type="protein sequence ID" value="CAF0844410.1"/>
    <property type="molecule type" value="Genomic_DNA"/>
</dbReference>
<sequence length="309" mass="36199">MDRFRMILLEVHNRAIYEALCLRFEAAVKNQKPESTKLIIADFDGIIYHLSNPNDDRTKLCLSILLHFYKDLKEHGADELLKREYGSYLIDTPEADYSVSLLFDLTNIPEDWKDLAMKASLLKRNCFASVFEKYFEFQRTGETGHKTAVIHYRSDETLFVRALEDRVTVIFSTTFKGEDDIILGKVFMQEFSETRRKYQQAPQVLFSYKNPPAELNDTNAIVGENRGYVTFVLQPRHITKQASDNTINMISMFRNYLHYHLKCSKAHMHQRMRSKTNDFLKVLNRAKPESKTKPEDRKNIHGKIMRQTP</sequence>
<comment type="similarity">
    <text evidence="2 6">Belongs to the ARPC2 family.</text>
</comment>
<dbReference type="GO" id="GO:0051015">
    <property type="term" value="F:actin filament binding"/>
    <property type="evidence" value="ECO:0007669"/>
    <property type="project" value="TreeGrafter"/>
</dbReference>
<accession>A0A813W1L9</accession>
<dbReference type="InterPro" id="IPR007188">
    <property type="entry name" value="ARPC2"/>
</dbReference>
<proteinExistence type="inferred from homology"/>
<protein>
    <recommendedName>
        <fullName evidence="6">Arp2/3 complex 34 kDa subunit</fullName>
    </recommendedName>
</protein>
<feature type="compositionally biased region" description="Basic residues" evidence="7">
    <location>
        <begin position="300"/>
        <end position="309"/>
    </location>
</feature>
<keyword evidence="3 6" id="KW-0963">Cytoplasm</keyword>
<keyword evidence="9" id="KW-1185">Reference proteome</keyword>
<dbReference type="GO" id="GO:0005885">
    <property type="term" value="C:Arp2/3 protein complex"/>
    <property type="evidence" value="ECO:0007669"/>
    <property type="project" value="InterPro"/>
</dbReference>
<dbReference type="SUPFAM" id="SSF69645">
    <property type="entry name" value="Arp2/3 complex subunits"/>
    <property type="match status" value="2"/>
</dbReference>
<comment type="caution">
    <text evidence="8">The sequence shown here is derived from an EMBL/GenBank/DDBJ whole genome shotgun (WGS) entry which is preliminary data.</text>
</comment>
<keyword evidence="5 6" id="KW-0206">Cytoskeleton</keyword>
<dbReference type="OrthoDB" id="148331at2759"/>
<evidence type="ECO:0000256" key="4">
    <source>
        <dbReference type="ARBA" id="ARBA00023203"/>
    </source>
</evidence>
<dbReference type="InterPro" id="IPR034666">
    <property type="entry name" value="ARPC2/4"/>
</dbReference>
<comment type="subunit">
    <text evidence="6">Component of the Arp2/3 complex.</text>
</comment>
<dbReference type="AlphaFoldDB" id="A0A813W1L9"/>
<evidence type="ECO:0000256" key="3">
    <source>
        <dbReference type="ARBA" id="ARBA00022490"/>
    </source>
</evidence>
<dbReference type="Gene3D" id="3.30.1460.20">
    <property type="match status" value="2"/>
</dbReference>
<dbReference type="Pfam" id="PF04045">
    <property type="entry name" value="P34-Arc"/>
    <property type="match status" value="1"/>
</dbReference>
<comment type="function">
    <text evidence="6">Functions as actin-binding component of the Arp2/3 complex which is involved in regulation of actin polymerization and together with an activating nucleation-promoting factor (NPF) mediates the formation of branched actin networks.</text>
</comment>
<evidence type="ECO:0000313" key="9">
    <source>
        <dbReference type="Proteomes" id="UP000663879"/>
    </source>
</evidence>
<dbReference type="GO" id="GO:0034314">
    <property type="term" value="P:Arp2/3 complex-mediated actin nucleation"/>
    <property type="evidence" value="ECO:0007669"/>
    <property type="project" value="InterPro"/>
</dbReference>
<comment type="subcellular location">
    <subcellularLocation>
        <location evidence="1 6">Cytoplasm</location>
        <location evidence="1 6">Cytoskeleton</location>
    </subcellularLocation>
</comment>
<evidence type="ECO:0000256" key="1">
    <source>
        <dbReference type="ARBA" id="ARBA00004245"/>
    </source>
</evidence>
<dbReference type="GO" id="GO:0005200">
    <property type="term" value="F:structural constituent of cytoskeleton"/>
    <property type="evidence" value="ECO:0007669"/>
    <property type="project" value="TreeGrafter"/>
</dbReference>
<dbReference type="GO" id="GO:0030041">
    <property type="term" value="P:actin filament polymerization"/>
    <property type="evidence" value="ECO:0007669"/>
    <property type="project" value="InterPro"/>
</dbReference>
<feature type="compositionally biased region" description="Basic and acidic residues" evidence="7">
    <location>
        <begin position="286"/>
        <end position="299"/>
    </location>
</feature>
<dbReference type="Proteomes" id="UP000663879">
    <property type="component" value="Unassembled WGS sequence"/>
</dbReference>
<dbReference type="PANTHER" id="PTHR12058">
    <property type="entry name" value="ARP2/3 COMPLEX 34 KDA SUBUNIT"/>
    <property type="match status" value="1"/>
</dbReference>
<name>A0A813W1L9_9BILA</name>
<evidence type="ECO:0000256" key="6">
    <source>
        <dbReference type="RuleBase" id="RU364015"/>
    </source>
</evidence>
<evidence type="ECO:0000256" key="2">
    <source>
        <dbReference type="ARBA" id="ARBA00007192"/>
    </source>
</evidence>
<dbReference type="PANTHER" id="PTHR12058:SF0">
    <property type="entry name" value="ACTIN-RELATED PROTEIN 2_3 COMPLEX SUBUNIT 2"/>
    <property type="match status" value="1"/>
</dbReference>
<evidence type="ECO:0000313" key="8">
    <source>
        <dbReference type="EMBL" id="CAF0844410.1"/>
    </source>
</evidence>
<evidence type="ECO:0000256" key="7">
    <source>
        <dbReference type="SAM" id="MobiDB-lite"/>
    </source>
</evidence>
<keyword evidence="4 6" id="KW-0009">Actin-binding</keyword>
<gene>
    <name evidence="8" type="ORF">OXX778_LOCUS8624</name>
</gene>
<dbReference type="FunFam" id="3.30.1460.20:FF:000002">
    <property type="entry name" value="Arp2/3 complex 34 kDa subunit"/>
    <property type="match status" value="1"/>
</dbReference>
<feature type="region of interest" description="Disordered" evidence="7">
    <location>
        <begin position="284"/>
        <end position="309"/>
    </location>
</feature>
<evidence type="ECO:0000256" key="5">
    <source>
        <dbReference type="ARBA" id="ARBA00023212"/>
    </source>
</evidence>
<dbReference type="FunFam" id="3.30.1460.20:FF:000004">
    <property type="entry name" value="Arp2/3 complex 34 kDa subunit"/>
    <property type="match status" value="1"/>
</dbReference>
<organism evidence="8 9">
    <name type="scientific">Brachionus calyciflorus</name>
    <dbReference type="NCBI Taxonomy" id="104777"/>
    <lineage>
        <taxon>Eukaryota</taxon>
        <taxon>Metazoa</taxon>
        <taxon>Spiralia</taxon>
        <taxon>Gnathifera</taxon>
        <taxon>Rotifera</taxon>
        <taxon>Eurotatoria</taxon>
        <taxon>Monogononta</taxon>
        <taxon>Pseudotrocha</taxon>
        <taxon>Ploima</taxon>
        <taxon>Brachionidae</taxon>
        <taxon>Brachionus</taxon>
    </lineage>
</organism>
<reference evidence="8" key="1">
    <citation type="submission" date="2021-02" db="EMBL/GenBank/DDBJ databases">
        <authorList>
            <person name="Nowell W R."/>
        </authorList>
    </citation>
    <scope>NUCLEOTIDE SEQUENCE</scope>
    <source>
        <strain evidence="8">Ploen Becks lab</strain>
    </source>
</reference>